<dbReference type="RefSeq" id="WP_070355404.1">
    <property type="nucleotide sequence ID" value="NZ_CP043474.1"/>
</dbReference>
<dbReference type="Proteomes" id="UP000178953">
    <property type="component" value="Unassembled WGS sequence"/>
</dbReference>
<accession>A0A1E8Q011</accession>
<gene>
    <name evidence="2" type="ORF">BEL07_23115</name>
</gene>
<protein>
    <submittedName>
        <fullName evidence="2">Uncharacterized protein</fullName>
    </submittedName>
</protein>
<dbReference type="AlphaFoldDB" id="A0A1E8Q011"/>
<sequence>MYVTLRPAVTSGIALIGASAIALTPVSPIPTPSRFDLAAAQTVSRVAAVDLAALELPYILTLPVVRQSLRNWAANWAVYLAGLGKAGVGVVQSVAAIPEVTVAIVRQALALDFVGAFNTFALAVRDAVVAVGEPLLESVIWRNQKADLVNAALQAAVPKAWIDVANGFLAAGNGVVTSLIEGSQNLVAAFLTLNLGNIVDAALEGTKDFFASLGDGARLIVEGIEAAQLGIATALATNPPPSPFEDPAPNVSPPSTFAARSAPDAAGVPEVDASLVTLGSVPRSAAGLPQETPSADSTTPDSATADSTTSDTMTSSSAGAVIDPSLPSDATHDVVPSSGTEPVEPSDVDGLSEPPVAPKNATPEKPNGTSNATTTGSQGTTAPQGSTAAQSTDADKPSNDASPGAGDGGHPSKAGDTQKDAKDTKDTSDSSDAT</sequence>
<comment type="caution">
    <text evidence="2">The sequence shown here is derived from an EMBL/GenBank/DDBJ whole genome shotgun (WGS) entry which is preliminary data.</text>
</comment>
<organism evidence="2 3">
    <name type="scientific">Mycolicibacterium grossiae</name>
    <dbReference type="NCBI Taxonomy" id="1552759"/>
    <lineage>
        <taxon>Bacteria</taxon>
        <taxon>Bacillati</taxon>
        <taxon>Actinomycetota</taxon>
        <taxon>Actinomycetes</taxon>
        <taxon>Mycobacteriales</taxon>
        <taxon>Mycobacteriaceae</taxon>
        <taxon>Mycolicibacterium</taxon>
    </lineage>
</organism>
<dbReference type="OrthoDB" id="4616135at2"/>
<feature type="compositionally biased region" description="Basic and acidic residues" evidence="1">
    <location>
        <begin position="416"/>
        <end position="428"/>
    </location>
</feature>
<evidence type="ECO:0000313" key="3">
    <source>
        <dbReference type="Proteomes" id="UP000178953"/>
    </source>
</evidence>
<evidence type="ECO:0000313" key="2">
    <source>
        <dbReference type="EMBL" id="OFJ51399.1"/>
    </source>
</evidence>
<name>A0A1E8Q011_9MYCO</name>
<dbReference type="EMBL" id="MCHX01000068">
    <property type="protein sequence ID" value="OFJ51399.1"/>
    <property type="molecule type" value="Genomic_DNA"/>
</dbReference>
<keyword evidence="3" id="KW-1185">Reference proteome</keyword>
<evidence type="ECO:0000256" key="1">
    <source>
        <dbReference type="SAM" id="MobiDB-lite"/>
    </source>
</evidence>
<reference evidence="2 3" key="1">
    <citation type="submission" date="2016-09" db="EMBL/GenBank/DDBJ databases">
        <title>genome sequence of Mycobacterium sp. 739 SCH.</title>
        <authorList>
            <person name="Greninger A.L."/>
            <person name="Qin X."/>
            <person name="Jerome K."/>
            <person name="Vora S."/>
            <person name="Quinn K."/>
        </authorList>
    </citation>
    <scope>NUCLEOTIDE SEQUENCE [LARGE SCALE GENOMIC DNA]</scope>
    <source>
        <strain evidence="2 3">SCH</strain>
    </source>
</reference>
<feature type="region of interest" description="Disordered" evidence="1">
    <location>
        <begin position="284"/>
        <end position="434"/>
    </location>
</feature>
<feature type="region of interest" description="Disordered" evidence="1">
    <location>
        <begin position="237"/>
        <end position="265"/>
    </location>
</feature>
<proteinExistence type="predicted"/>
<feature type="compositionally biased region" description="Pro residues" evidence="1">
    <location>
        <begin position="238"/>
        <end position="252"/>
    </location>
</feature>
<feature type="compositionally biased region" description="Low complexity" evidence="1">
    <location>
        <begin position="292"/>
        <end position="318"/>
    </location>
</feature>
<feature type="compositionally biased region" description="Polar residues" evidence="1">
    <location>
        <begin position="367"/>
        <end position="392"/>
    </location>
</feature>